<dbReference type="PANTHER" id="PTHR20858">
    <property type="entry name" value="PHOSPHOMETHYLPYRIMIDINE KINASE"/>
    <property type="match status" value="1"/>
</dbReference>
<evidence type="ECO:0000259" key="14">
    <source>
        <dbReference type="Pfam" id="PF08543"/>
    </source>
</evidence>
<keyword evidence="3 15" id="KW-0808">Transferase</keyword>
<dbReference type="GO" id="GO:0008972">
    <property type="term" value="F:phosphomethylpyrimidine kinase activity"/>
    <property type="evidence" value="ECO:0007669"/>
    <property type="project" value="UniProtKB-EC"/>
</dbReference>
<evidence type="ECO:0000256" key="10">
    <source>
        <dbReference type="ARBA" id="ARBA00042348"/>
    </source>
</evidence>
<dbReference type="Gene3D" id="3.40.1190.20">
    <property type="match status" value="1"/>
</dbReference>
<dbReference type="Pfam" id="PF08543">
    <property type="entry name" value="Phos_pyr_kin"/>
    <property type="match status" value="1"/>
</dbReference>
<evidence type="ECO:0000313" key="15">
    <source>
        <dbReference type="EMBL" id="MBO0481160.1"/>
    </source>
</evidence>
<evidence type="ECO:0000256" key="4">
    <source>
        <dbReference type="ARBA" id="ARBA00022723"/>
    </source>
</evidence>
<dbReference type="NCBIfam" id="NF009078">
    <property type="entry name" value="PRK12413.1"/>
    <property type="match status" value="1"/>
</dbReference>
<comment type="catalytic activity">
    <reaction evidence="13">
        <text>pyridoxal + ATP = pyridoxal 5'-phosphate + ADP + H(+)</text>
        <dbReference type="Rhea" id="RHEA:10224"/>
        <dbReference type="ChEBI" id="CHEBI:15378"/>
        <dbReference type="ChEBI" id="CHEBI:17310"/>
        <dbReference type="ChEBI" id="CHEBI:30616"/>
        <dbReference type="ChEBI" id="CHEBI:456216"/>
        <dbReference type="ChEBI" id="CHEBI:597326"/>
        <dbReference type="EC" id="2.7.1.35"/>
    </reaction>
</comment>
<dbReference type="RefSeq" id="WP_206897991.1">
    <property type="nucleotide sequence ID" value="NZ_JAFLWI010000002.1"/>
</dbReference>
<evidence type="ECO:0000256" key="3">
    <source>
        <dbReference type="ARBA" id="ARBA00022679"/>
    </source>
</evidence>
<comment type="caution">
    <text evidence="15">The sequence shown here is derived from an EMBL/GenBank/DDBJ whole genome shotgun (WGS) entry which is preliminary data.</text>
</comment>
<evidence type="ECO:0000256" key="7">
    <source>
        <dbReference type="ARBA" id="ARBA00022840"/>
    </source>
</evidence>
<keyword evidence="6 15" id="KW-0418">Kinase</keyword>
<dbReference type="EMBL" id="JAFLWI010000002">
    <property type="protein sequence ID" value="MBO0481160.1"/>
    <property type="molecule type" value="Genomic_DNA"/>
</dbReference>
<keyword evidence="8" id="KW-0460">Magnesium</keyword>
<feature type="domain" description="Pyridoxamine kinase/Phosphomethylpyrimidine kinase" evidence="14">
    <location>
        <begin position="11"/>
        <end position="256"/>
    </location>
</feature>
<keyword evidence="7" id="KW-0067">ATP-binding</keyword>
<dbReference type="PANTHER" id="PTHR20858:SF19">
    <property type="entry name" value="PYRIDOXINE KINASE"/>
    <property type="match status" value="1"/>
</dbReference>
<evidence type="ECO:0000256" key="13">
    <source>
        <dbReference type="ARBA" id="ARBA00049293"/>
    </source>
</evidence>
<evidence type="ECO:0000256" key="2">
    <source>
        <dbReference type="ARBA" id="ARBA00012104"/>
    </source>
</evidence>
<dbReference type="InterPro" id="IPR029056">
    <property type="entry name" value="Ribokinase-like"/>
</dbReference>
<sequence>MKRVLTIGGSDPFAGGGIQSDLKTFENYQLFGLSALTCVGFLDEQGAFQLENLSPRLLKQQLASLTKMTTLDGIKIGLLHSEEAITIVHDFLIQNSELPVVLDPVLAFKETKTTENKRYMEKMIAKLFPLATILTPNLKEAALLANQDELQSLDDLRRAAQVIHTLGAKQIVIKGGQGIQGDFAIDLFFDGKNEQLFTRKKLTKPTVNGAGCTFSSAILANLCRGDSLPTAIATSKDYVYHCIAHGVLMNDGSGSVWSGGKRKEE</sequence>
<dbReference type="Proteomes" id="UP000664832">
    <property type="component" value="Unassembled WGS sequence"/>
</dbReference>
<dbReference type="CDD" id="cd01169">
    <property type="entry name" value="HMPP_kinase"/>
    <property type="match status" value="1"/>
</dbReference>
<dbReference type="EC" id="2.7.1.35" evidence="2"/>
<dbReference type="InterPro" id="IPR013749">
    <property type="entry name" value="PM/HMP-P_kinase-1"/>
</dbReference>
<dbReference type="SUPFAM" id="SSF53613">
    <property type="entry name" value="Ribokinase-like"/>
    <property type="match status" value="1"/>
</dbReference>
<evidence type="ECO:0000256" key="9">
    <source>
        <dbReference type="ARBA" id="ARBA00042307"/>
    </source>
</evidence>
<comment type="similarity">
    <text evidence="1">Belongs to the ThiD family.</text>
</comment>
<evidence type="ECO:0000256" key="1">
    <source>
        <dbReference type="ARBA" id="ARBA00009879"/>
    </source>
</evidence>
<name>A0ABS3HXG6_9ENTE</name>
<protein>
    <recommendedName>
        <fullName evidence="2">pyridoxal kinase</fullName>
        <ecNumber evidence="2">2.7.1.35</ecNumber>
    </recommendedName>
    <alternativeName>
        <fullName evidence="10">PN/PL/PM kinase</fullName>
    </alternativeName>
    <alternativeName>
        <fullName evidence="11">Pyridoxal kinase</fullName>
    </alternativeName>
    <alternativeName>
        <fullName evidence="9">Pyridoxamine kinase</fullName>
    </alternativeName>
    <alternativeName>
        <fullName evidence="12">Vitamin B6 kinase</fullName>
    </alternativeName>
</protein>
<evidence type="ECO:0000256" key="5">
    <source>
        <dbReference type="ARBA" id="ARBA00022741"/>
    </source>
</evidence>
<keyword evidence="5" id="KW-0547">Nucleotide-binding</keyword>
<accession>A0ABS3HXG6</accession>
<dbReference type="InterPro" id="IPR004399">
    <property type="entry name" value="HMP/HMP-P_kinase_dom"/>
</dbReference>
<keyword evidence="4" id="KW-0479">Metal-binding</keyword>
<proteinExistence type="inferred from homology"/>
<gene>
    <name evidence="15" type="ORF">JZO71_02345</name>
</gene>
<evidence type="ECO:0000256" key="12">
    <source>
        <dbReference type="ARBA" id="ARBA00042531"/>
    </source>
</evidence>
<evidence type="ECO:0000256" key="11">
    <source>
        <dbReference type="ARBA" id="ARBA00042396"/>
    </source>
</evidence>
<evidence type="ECO:0000313" key="16">
    <source>
        <dbReference type="Proteomes" id="UP000664832"/>
    </source>
</evidence>
<reference evidence="15 16" key="1">
    <citation type="submission" date="2021-03" db="EMBL/GenBank/DDBJ databases">
        <title>Enterococcal diversity collection.</title>
        <authorList>
            <person name="Gilmore M.S."/>
            <person name="Schwartzman J."/>
            <person name="Van Tyne D."/>
            <person name="Martin M."/>
            <person name="Earl A.M."/>
            <person name="Manson A.L."/>
            <person name="Straub T."/>
            <person name="Salamzade R."/>
            <person name="Saavedra J."/>
            <person name="Lebreton F."/>
            <person name="Prichula J."/>
            <person name="Schaufler K."/>
            <person name="Gaca A."/>
            <person name="Sgardioli B."/>
            <person name="Wagenaar J."/>
            <person name="Strong T."/>
        </authorList>
    </citation>
    <scope>NUCLEOTIDE SEQUENCE [LARGE SCALE GENOMIC DNA]</scope>
    <source>
        <strain evidence="15 16">MSG2901</strain>
    </source>
</reference>
<keyword evidence="16" id="KW-1185">Reference proteome</keyword>
<evidence type="ECO:0000256" key="8">
    <source>
        <dbReference type="ARBA" id="ARBA00022842"/>
    </source>
</evidence>
<organism evidence="15 16">
    <name type="scientific">Candidatus Enterococcus courvalinii</name>
    <dbReference type="NCBI Taxonomy" id="2815329"/>
    <lineage>
        <taxon>Bacteria</taxon>
        <taxon>Bacillati</taxon>
        <taxon>Bacillota</taxon>
        <taxon>Bacilli</taxon>
        <taxon>Lactobacillales</taxon>
        <taxon>Enterococcaceae</taxon>
        <taxon>Enterococcus</taxon>
    </lineage>
</organism>
<evidence type="ECO:0000256" key="6">
    <source>
        <dbReference type="ARBA" id="ARBA00022777"/>
    </source>
</evidence>